<dbReference type="InterPro" id="IPR010998">
    <property type="entry name" value="Integrase_recombinase_N"/>
</dbReference>
<keyword evidence="8" id="KW-1185">Reference proteome</keyword>
<dbReference type="InterPro" id="IPR044068">
    <property type="entry name" value="CB"/>
</dbReference>
<evidence type="ECO:0000256" key="2">
    <source>
        <dbReference type="ARBA" id="ARBA00023125"/>
    </source>
</evidence>
<dbReference type="PROSITE" id="PS51898">
    <property type="entry name" value="TYR_RECOMBINASE"/>
    <property type="match status" value="1"/>
</dbReference>
<dbReference type="SUPFAM" id="SSF56349">
    <property type="entry name" value="DNA breaking-rejoining enzymes"/>
    <property type="match status" value="1"/>
</dbReference>
<organism evidence="7 8">
    <name type="scientific">Candidatus Methanoperedens nitratireducens</name>
    <dbReference type="NCBI Taxonomy" id="1392998"/>
    <lineage>
        <taxon>Archaea</taxon>
        <taxon>Methanobacteriati</taxon>
        <taxon>Methanobacteriota</taxon>
        <taxon>Stenosarchaea group</taxon>
        <taxon>Methanomicrobia</taxon>
        <taxon>Methanosarcinales</taxon>
        <taxon>ANME-2 cluster</taxon>
        <taxon>Candidatus Methanoperedentaceae</taxon>
        <taxon>Candidatus Methanoperedens</taxon>
    </lineage>
</organism>
<dbReference type="GO" id="GO:0015074">
    <property type="term" value="P:DNA integration"/>
    <property type="evidence" value="ECO:0007669"/>
    <property type="project" value="UniProtKB-KW"/>
</dbReference>
<evidence type="ECO:0000259" key="5">
    <source>
        <dbReference type="PROSITE" id="PS51898"/>
    </source>
</evidence>
<evidence type="ECO:0000313" key="7">
    <source>
        <dbReference type="EMBL" id="KCZ73648.1"/>
    </source>
</evidence>
<dbReference type="Pfam" id="PF02899">
    <property type="entry name" value="Phage_int_SAM_1"/>
    <property type="match status" value="1"/>
</dbReference>
<dbReference type="InterPro" id="IPR002104">
    <property type="entry name" value="Integrase_catalytic"/>
</dbReference>
<reference evidence="7 8" key="1">
    <citation type="journal article" date="2013" name="Nature">
        <title>Anaerobic oxidation of methane coupled to nitrate reduction in a novel archaeal lineage.</title>
        <authorList>
            <person name="Haroon M.F."/>
            <person name="Hu S."/>
            <person name="Shi Y."/>
            <person name="Imelfort M."/>
            <person name="Keller J."/>
            <person name="Hugenholtz P."/>
            <person name="Yuan Z."/>
            <person name="Tyson G.W."/>
        </authorList>
    </citation>
    <scope>NUCLEOTIDE SEQUENCE [LARGE SCALE GENOMIC DNA]</scope>
    <source>
        <strain evidence="7 8">ANME-2d</strain>
    </source>
</reference>
<gene>
    <name evidence="7" type="ORF">ANME2D_00720</name>
</gene>
<comment type="caution">
    <text evidence="7">The sequence shown here is derived from an EMBL/GenBank/DDBJ whole genome shotgun (WGS) entry which is preliminary data.</text>
</comment>
<dbReference type="GO" id="GO:0003677">
    <property type="term" value="F:DNA binding"/>
    <property type="evidence" value="ECO:0007669"/>
    <property type="project" value="UniProtKB-UniRule"/>
</dbReference>
<dbReference type="Pfam" id="PF13240">
    <property type="entry name" value="Zn_Ribbon_1"/>
    <property type="match status" value="1"/>
</dbReference>
<dbReference type="InterPro" id="IPR050090">
    <property type="entry name" value="Tyrosine_recombinase_XerCD"/>
</dbReference>
<name>A0A062VAU6_9EURY</name>
<dbReference type="Gene3D" id="1.10.150.130">
    <property type="match status" value="1"/>
</dbReference>
<feature type="domain" description="Tyr recombinase" evidence="5">
    <location>
        <begin position="113"/>
        <end position="301"/>
    </location>
</feature>
<dbReference type="Gene3D" id="1.10.443.10">
    <property type="entry name" value="Intergrase catalytic core"/>
    <property type="match status" value="1"/>
</dbReference>
<dbReference type="OrthoDB" id="144892at2157"/>
<dbReference type="CDD" id="cd00397">
    <property type="entry name" value="DNA_BRE_C"/>
    <property type="match status" value="1"/>
</dbReference>
<evidence type="ECO:0000256" key="3">
    <source>
        <dbReference type="ARBA" id="ARBA00023172"/>
    </source>
</evidence>
<dbReference type="PROSITE" id="PS51900">
    <property type="entry name" value="CB"/>
    <property type="match status" value="1"/>
</dbReference>
<evidence type="ECO:0000259" key="6">
    <source>
        <dbReference type="PROSITE" id="PS51900"/>
    </source>
</evidence>
<dbReference type="PANTHER" id="PTHR30349">
    <property type="entry name" value="PHAGE INTEGRASE-RELATED"/>
    <property type="match status" value="1"/>
</dbReference>
<dbReference type="PANTHER" id="PTHR30349:SF87">
    <property type="entry name" value="TRANSPOSASE A"/>
    <property type="match status" value="1"/>
</dbReference>
<dbReference type="InterPro" id="IPR026870">
    <property type="entry name" value="Zinc_ribbon_dom"/>
</dbReference>
<keyword evidence="3" id="KW-0233">DNA recombination</keyword>
<dbReference type="GO" id="GO:0006310">
    <property type="term" value="P:DNA recombination"/>
    <property type="evidence" value="ECO:0007669"/>
    <property type="project" value="UniProtKB-KW"/>
</dbReference>
<protein>
    <submittedName>
        <fullName evidence="7">Site-specific recombinase XerD</fullName>
    </submittedName>
</protein>
<evidence type="ECO:0000256" key="4">
    <source>
        <dbReference type="PROSITE-ProRule" id="PRU01248"/>
    </source>
</evidence>
<evidence type="ECO:0000313" key="8">
    <source>
        <dbReference type="Proteomes" id="UP000027153"/>
    </source>
</evidence>
<dbReference type="Proteomes" id="UP000027153">
    <property type="component" value="Unassembled WGS sequence"/>
</dbReference>
<dbReference type="AlphaFoldDB" id="A0A062VAU6"/>
<accession>A0A062VAU6</accession>
<dbReference type="InterPro" id="IPR013762">
    <property type="entry name" value="Integrase-like_cat_sf"/>
</dbReference>
<keyword evidence="1" id="KW-0229">DNA integration</keyword>
<sequence length="381" mass="43824">MKYAPEFTTDIAGKNVDIVKNYRRALELQQLGKLTVNGYLWKIYTLLEYFKFKPASEITKDDIQDYIIHRRNNNKQRTVNGDIIALRKFYDWLKPGNDYFSDIKVRQPKNYLPVEQLITPEDVKKLISTCKSQRDRAIIMLLWDSGCRLNEVLSRNINHIQPDEHGATMIVSGKTGMRKIRLIDSLPDIRLWLNQHPLKNNPDAPLFVTERRYDHKEAKVTAERRVDQRTVQNMLKTVSKLAGINKNVHPHALRHGRLTFFVKQGFLESELRILAGWEKESGMPATYVHLAGGDVDRKLLAKNGLITDDEELIFKTLKPGKCPRCTAENPVDAKFCSVCGLVLNKSAAKEIEEKSQTIPELFALLQKDPEIQRLLAKHLQA</sequence>
<evidence type="ECO:0000256" key="1">
    <source>
        <dbReference type="ARBA" id="ARBA00022908"/>
    </source>
</evidence>
<dbReference type="EMBL" id="JMIY01000001">
    <property type="protein sequence ID" value="KCZ73648.1"/>
    <property type="molecule type" value="Genomic_DNA"/>
</dbReference>
<dbReference type="InterPro" id="IPR011010">
    <property type="entry name" value="DNA_brk_join_enz"/>
</dbReference>
<dbReference type="InterPro" id="IPR004107">
    <property type="entry name" value="Integrase_SAM-like_N"/>
</dbReference>
<dbReference type="Pfam" id="PF00589">
    <property type="entry name" value="Phage_integrase"/>
    <property type="match status" value="1"/>
</dbReference>
<keyword evidence="2 4" id="KW-0238">DNA-binding</keyword>
<dbReference type="RefSeq" id="WP_048089130.1">
    <property type="nucleotide sequence ID" value="NZ_JMIY01000001.1"/>
</dbReference>
<feature type="domain" description="Core-binding (CB)" evidence="6">
    <location>
        <begin position="13"/>
        <end position="94"/>
    </location>
</feature>
<proteinExistence type="predicted"/>